<reference evidence="1 2" key="1">
    <citation type="submission" date="2019-07" db="EMBL/GenBank/DDBJ databases">
        <title>Whole genome shotgun sequence of Cyclobacterium qasimii NBRC 106168.</title>
        <authorList>
            <person name="Hosoyama A."/>
            <person name="Uohara A."/>
            <person name="Ohji S."/>
            <person name="Ichikawa N."/>
        </authorList>
    </citation>
    <scope>NUCLEOTIDE SEQUENCE [LARGE SCALE GENOMIC DNA]</scope>
    <source>
        <strain evidence="1 2">NBRC 106168</strain>
    </source>
</reference>
<dbReference type="RefSeq" id="WP_020889293.1">
    <property type="nucleotide sequence ID" value="NZ_BJYV01000001.1"/>
</dbReference>
<protein>
    <submittedName>
        <fullName evidence="1">Uncharacterized protein</fullName>
    </submittedName>
</protein>
<gene>
    <name evidence="1" type="ORF">CQA01_01550</name>
</gene>
<sequence>MNKAKWWLSGVEAQVTPKPEIQYGVPSYYSQKNSQWKNKKVGIVAKKGNNTNLH</sequence>
<accession>A0A512C600</accession>
<keyword evidence="2" id="KW-1185">Reference proteome</keyword>
<name>A0A512C600_9BACT</name>
<dbReference type="EMBL" id="BJYV01000001">
    <property type="protein sequence ID" value="GEO19621.1"/>
    <property type="molecule type" value="Genomic_DNA"/>
</dbReference>
<dbReference type="Proteomes" id="UP000321301">
    <property type="component" value="Unassembled WGS sequence"/>
</dbReference>
<evidence type="ECO:0000313" key="2">
    <source>
        <dbReference type="Proteomes" id="UP000321301"/>
    </source>
</evidence>
<proteinExistence type="predicted"/>
<dbReference type="AlphaFoldDB" id="A0A512C600"/>
<organism evidence="1 2">
    <name type="scientific">Cyclobacterium qasimii</name>
    <dbReference type="NCBI Taxonomy" id="1350429"/>
    <lineage>
        <taxon>Bacteria</taxon>
        <taxon>Pseudomonadati</taxon>
        <taxon>Bacteroidota</taxon>
        <taxon>Cytophagia</taxon>
        <taxon>Cytophagales</taxon>
        <taxon>Cyclobacteriaceae</taxon>
        <taxon>Cyclobacterium</taxon>
    </lineage>
</organism>
<comment type="caution">
    <text evidence="1">The sequence shown here is derived from an EMBL/GenBank/DDBJ whole genome shotgun (WGS) entry which is preliminary data.</text>
</comment>
<evidence type="ECO:0000313" key="1">
    <source>
        <dbReference type="EMBL" id="GEO19621.1"/>
    </source>
</evidence>